<evidence type="ECO:0000256" key="4">
    <source>
        <dbReference type="ARBA" id="ARBA00022692"/>
    </source>
</evidence>
<evidence type="ECO:0000256" key="8">
    <source>
        <dbReference type="ARBA" id="ARBA00023237"/>
    </source>
</evidence>
<evidence type="ECO:0000259" key="14">
    <source>
        <dbReference type="Pfam" id="PF07715"/>
    </source>
</evidence>
<organism evidence="15 16">
    <name type="scientific">Panacagrimonas perspica</name>
    <dbReference type="NCBI Taxonomy" id="381431"/>
    <lineage>
        <taxon>Bacteria</taxon>
        <taxon>Pseudomonadati</taxon>
        <taxon>Pseudomonadota</taxon>
        <taxon>Gammaproteobacteria</taxon>
        <taxon>Nevskiales</taxon>
        <taxon>Nevskiaceae</taxon>
        <taxon>Panacagrimonas</taxon>
    </lineage>
</organism>
<evidence type="ECO:0000256" key="5">
    <source>
        <dbReference type="ARBA" id="ARBA00022729"/>
    </source>
</evidence>
<feature type="region of interest" description="Disordered" evidence="12">
    <location>
        <begin position="1"/>
        <end position="31"/>
    </location>
</feature>
<feature type="domain" description="TonB-dependent receptor plug" evidence="14">
    <location>
        <begin position="47"/>
        <end position="164"/>
    </location>
</feature>
<evidence type="ECO:0000259" key="13">
    <source>
        <dbReference type="Pfam" id="PF00593"/>
    </source>
</evidence>
<dbReference type="Gene3D" id="2.170.130.10">
    <property type="entry name" value="TonB-dependent receptor, plug domain"/>
    <property type="match status" value="1"/>
</dbReference>
<dbReference type="InterPro" id="IPR039426">
    <property type="entry name" value="TonB-dep_rcpt-like"/>
</dbReference>
<dbReference type="InterPro" id="IPR036942">
    <property type="entry name" value="Beta-barrel_TonB_sf"/>
</dbReference>
<comment type="caution">
    <text evidence="15">The sequence shown here is derived from an EMBL/GenBank/DDBJ whole genome shotgun (WGS) entry which is preliminary data.</text>
</comment>
<keyword evidence="15" id="KW-0675">Receptor</keyword>
<evidence type="ECO:0000256" key="11">
    <source>
        <dbReference type="RuleBase" id="RU003357"/>
    </source>
</evidence>
<comment type="similarity">
    <text evidence="9 11">Belongs to the TonB-dependent receptor family.</text>
</comment>
<keyword evidence="16" id="KW-1185">Reference proteome</keyword>
<evidence type="ECO:0000256" key="9">
    <source>
        <dbReference type="PROSITE-ProRule" id="PRU01360"/>
    </source>
</evidence>
<sequence length="911" mass="97672">MPEASVAQDEAPGTSAPPTARSPAPAAEADAETIVVTGSRIRRKINKEGPTPVATITHEEIDKLGYTTVEEVLGNLTYNAGGSFGTGQSFSFAKGTQSVDLRGFGAGRTLILLDGRRLPVFPQGLGGTDAFVDLSIIPASLVERVEVLLDGASAIYGSDAISGVVNIITRKDIEGSQIIARYSDSDDGGGASRRIQFLQGLTSGETRIQIVGDYTKQDVLKFTDRSFSKSDFDNGGVGSGFGNTFVDAETGDSLAIDPNCGLPGGALGGRGVIDGDLCRFDRSEYRQFIPDSEKGSIFLRLDRKFGEINSFARFGAYRNKLVFQQEPNAFQGGDSLAFTQNRIYGPEYFDPDFGPGYVAPGAVNNPTTGTGDERGGFFLRRLVEFGPRGTDQTTQAYQGLFGLQGEIGAFSWEAGVTHNEVRLESTSPTILSSVLDNEVSNNGLDLFQRIPDAIVAKASHTQSEKAVSRTSGVDATFSGPLSFLPLPGGDVEFALHGDFEKQRYKDEFDAISTAGDVFDGGNGGGGDRKYTGVGLEFRMPLLQNLEFGVAGRVDSYADDSDTGKAFSPSVRTAYRPVEIVLLRASWGKSFRAPDLQRLFGANTNAFDDVVDTPLCLAAGGTPGSGADVCLPIQSVPLVIGSNQNLKEETGENFNIGVVVEPVRNLTLNVDYYEIKVDDLVADLTAQQLLDVCASSGAFCDQIQRAASGPNAGFLGSPQTGGDPGAVIRANALNLSSQEIEGVDVGATYVMHVDHYGTFTHQFSWSHVRSLKVQSQPGDDYVEQIGFGQTVLLPEDRYSFSTDWNILNYGVTVRIDRVGKYPGSNSLTEPARSDEFVDPYTTVDVQGRVDFGTYGLLRVGLDNLFDEDFPLDPTFTADAGTPNVQNQFLGEATSYFANPLGRSGYVQYEIKF</sequence>
<evidence type="ECO:0000256" key="10">
    <source>
        <dbReference type="PROSITE-ProRule" id="PRU10143"/>
    </source>
</evidence>
<feature type="domain" description="TonB-dependent receptor-like beta-barrel" evidence="13">
    <location>
        <begin position="337"/>
        <end position="863"/>
    </location>
</feature>
<dbReference type="EMBL" id="SOBT01000008">
    <property type="protein sequence ID" value="TDU31161.1"/>
    <property type="molecule type" value="Genomic_DNA"/>
</dbReference>
<dbReference type="Gene3D" id="2.40.170.20">
    <property type="entry name" value="TonB-dependent receptor, beta-barrel domain"/>
    <property type="match status" value="1"/>
</dbReference>
<dbReference type="InterPro" id="IPR037066">
    <property type="entry name" value="Plug_dom_sf"/>
</dbReference>
<feature type="compositionally biased region" description="Low complexity" evidence="12">
    <location>
        <begin position="11"/>
        <end position="28"/>
    </location>
</feature>
<dbReference type="RefSeq" id="WP_162850993.1">
    <property type="nucleotide sequence ID" value="NZ_MWIN01000022.1"/>
</dbReference>
<keyword evidence="4 9" id="KW-0812">Transmembrane</keyword>
<protein>
    <submittedName>
        <fullName evidence="15">Iron complex outermembrane receptor protein</fullName>
    </submittedName>
</protein>
<dbReference type="PROSITE" id="PS00430">
    <property type="entry name" value="TONB_DEPENDENT_REC_1"/>
    <property type="match status" value="1"/>
</dbReference>
<evidence type="ECO:0000256" key="6">
    <source>
        <dbReference type="ARBA" id="ARBA00023077"/>
    </source>
</evidence>
<evidence type="ECO:0000256" key="7">
    <source>
        <dbReference type="ARBA" id="ARBA00023136"/>
    </source>
</evidence>
<dbReference type="Pfam" id="PF07715">
    <property type="entry name" value="Plug"/>
    <property type="match status" value="1"/>
</dbReference>
<comment type="subcellular location">
    <subcellularLocation>
        <location evidence="1 9">Cell outer membrane</location>
        <topology evidence="1 9">Multi-pass membrane protein</topology>
    </subcellularLocation>
</comment>
<evidence type="ECO:0000313" key="15">
    <source>
        <dbReference type="EMBL" id="TDU31161.1"/>
    </source>
</evidence>
<keyword evidence="8 9" id="KW-0998">Cell outer membrane</keyword>
<dbReference type="SUPFAM" id="SSF56935">
    <property type="entry name" value="Porins"/>
    <property type="match status" value="1"/>
</dbReference>
<evidence type="ECO:0000313" key="16">
    <source>
        <dbReference type="Proteomes" id="UP000295341"/>
    </source>
</evidence>
<feature type="short sequence motif" description="TonB box" evidence="10">
    <location>
        <begin position="33"/>
        <end position="39"/>
    </location>
</feature>
<reference evidence="15 16" key="1">
    <citation type="submission" date="2019-03" db="EMBL/GenBank/DDBJ databases">
        <title>Genomic Encyclopedia of Type Strains, Phase IV (KMG-IV): sequencing the most valuable type-strain genomes for metagenomic binning, comparative biology and taxonomic classification.</title>
        <authorList>
            <person name="Goeker M."/>
        </authorList>
    </citation>
    <scope>NUCLEOTIDE SEQUENCE [LARGE SCALE GENOMIC DNA]</scope>
    <source>
        <strain evidence="15 16">DSM 26377</strain>
    </source>
</reference>
<accession>A0A4R7PCB1</accession>
<evidence type="ECO:0000256" key="3">
    <source>
        <dbReference type="ARBA" id="ARBA00022452"/>
    </source>
</evidence>
<keyword evidence="6 10" id="KW-0798">TonB box</keyword>
<keyword evidence="5" id="KW-0732">Signal</keyword>
<dbReference type="PANTHER" id="PTHR47234:SF1">
    <property type="entry name" value="TONB-DEPENDENT RECEPTOR"/>
    <property type="match status" value="1"/>
</dbReference>
<dbReference type="InterPro" id="IPR000531">
    <property type="entry name" value="Beta-barrel_TonB"/>
</dbReference>
<evidence type="ECO:0000256" key="2">
    <source>
        <dbReference type="ARBA" id="ARBA00022448"/>
    </source>
</evidence>
<dbReference type="InterPro" id="IPR012910">
    <property type="entry name" value="Plug_dom"/>
</dbReference>
<dbReference type="Pfam" id="PF00593">
    <property type="entry name" value="TonB_dep_Rec_b-barrel"/>
    <property type="match status" value="1"/>
</dbReference>
<gene>
    <name evidence="15" type="ORF">DFR24_0520</name>
</gene>
<proteinExistence type="inferred from homology"/>
<dbReference type="PROSITE" id="PS52016">
    <property type="entry name" value="TONB_DEPENDENT_REC_3"/>
    <property type="match status" value="1"/>
</dbReference>
<evidence type="ECO:0000256" key="12">
    <source>
        <dbReference type="SAM" id="MobiDB-lite"/>
    </source>
</evidence>
<dbReference type="PANTHER" id="PTHR47234">
    <property type="match status" value="1"/>
</dbReference>
<name>A0A4R7PCB1_9GAMM</name>
<keyword evidence="7 9" id="KW-0472">Membrane</keyword>
<dbReference type="Proteomes" id="UP000295341">
    <property type="component" value="Unassembled WGS sequence"/>
</dbReference>
<dbReference type="GO" id="GO:0009279">
    <property type="term" value="C:cell outer membrane"/>
    <property type="evidence" value="ECO:0007669"/>
    <property type="project" value="UniProtKB-SubCell"/>
</dbReference>
<evidence type="ECO:0000256" key="1">
    <source>
        <dbReference type="ARBA" id="ARBA00004571"/>
    </source>
</evidence>
<dbReference type="AlphaFoldDB" id="A0A4R7PCB1"/>
<dbReference type="InterPro" id="IPR010916">
    <property type="entry name" value="TonB_box_CS"/>
</dbReference>
<keyword evidence="3 9" id="KW-1134">Transmembrane beta strand</keyword>
<keyword evidence="2 9" id="KW-0813">Transport</keyword>